<protein>
    <recommendedName>
        <fullName evidence="1">WRKY19-like zinc finger domain-containing protein</fullName>
    </recommendedName>
</protein>
<dbReference type="InterPro" id="IPR056866">
    <property type="entry name" value="Znf_WRKY19"/>
</dbReference>
<proteinExistence type="predicted"/>
<feature type="domain" description="WRKY19-like zinc finger" evidence="1">
    <location>
        <begin position="199"/>
        <end position="222"/>
    </location>
</feature>
<gene>
    <name evidence="2" type="ORF">BN9_003520</name>
</gene>
<evidence type="ECO:0000313" key="2">
    <source>
        <dbReference type="EMBL" id="CCI39569.1"/>
    </source>
</evidence>
<reference evidence="2 3" key="1">
    <citation type="submission" date="2012-05" db="EMBL/GenBank/DDBJ databases">
        <title>Recombination and specialization in a pathogen metapopulation.</title>
        <authorList>
            <person name="Gardiner A."/>
            <person name="Kemen E."/>
            <person name="Schultz-Larsen T."/>
            <person name="MacLean D."/>
            <person name="Van Oosterhout C."/>
            <person name="Jones J.D.G."/>
        </authorList>
    </citation>
    <scope>NUCLEOTIDE SEQUENCE [LARGE SCALE GENOMIC DNA]</scope>
    <source>
        <strain evidence="2 3">Ac Nc2</strain>
    </source>
</reference>
<dbReference type="Proteomes" id="UP000053237">
    <property type="component" value="Unassembled WGS sequence"/>
</dbReference>
<keyword evidence="3" id="KW-1185">Reference proteome</keyword>
<dbReference type="PANTHER" id="PTHR31827:SF1">
    <property type="entry name" value="EMB|CAB89363.1"/>
    <property type="match status" value="1"/>
</dbReference>
<accession>A0A024FYA3</accession>
<dbReference type="STRING" id="65357.A0A024FYA3"/>
<name>A0A024FYA3_9STRA</name>
<evidence type="ECO:0000313" key="3">
    <source>
        <dbReference type="Proteomes" id="UP000053237"/>
    </source>
</evidence>
<dbReference type="AlphaFoldDB" id="A0A024FYA3"/>
<dbReference type="OrthoDB" id="125330at2759"/>
<dbReference type="EMBL" id="CAIX01000002">
    <property type="protein sequence ID" value="CCI39569.1"/>
    <property type="molecule type" value="Genomic_DNA"/>
</dbReference>
<dbReference type="Pfam" id="PF24906">
    <property type="entry name" value="Zf_WRKY19"/>
    <property type="match status" value="2"/>
</dbReference>
<comment type="caution">
    <text evidence="2">The sequence shown here is derived from an EMBL/GenBank/DDBJ whole genome shotgun (WGS) entry which is preliminary data.</text>
</comment>
<dbReference type="InParanoid" id="A0A024FYA3"/>
<dbReference type="PANTHER" id="PTHR31827">
    <property type="entry name" value="EMB|CAB89363.1"/>
    <property type="match status" value="1"/>
</dbReference>
<evidence type="ECO:0000259" key="1">
    <source>
        <dbReference type="Pfam" id="PF24906"/>
    </source>
</evidence>
<feature type="domain" description="WRKY19-like zinc finger" evidence="1">
    <location>
        <begin position="223"/>
        <end position="246"/>
    </location>
</feature>
<sequence>MTSQSEEYTVTAASTKCTLQSIQSSASSSCLFEDGELLDFIETIYEDFTKYSWSSREMESLEINKFSTDALLLDLSVDKWSTEGCASSSVSFFDMLLTDERKPYQHFEENHCSTVHTSYTEDELFTPLDYWISSFPSTARQFPSAHAMDDPAIKEISNNKISKISESILNPRVLSSQCVSPGCSRTEQTNGLCIRHGGGRRCSVTDCNRGAQAQGRCKKHGGGTRCKVIGCSRSNQGGGFCRSHGGGKLCTFPGCKKGVQRKGYCSTHGGSRLCKIPGCSRVDRGGGFCGQHKKDNLL</sequence>
<organism evidence="2 3">
    <name type="scientific">Albugo candida</name>
    <dbReference type="NCBI Taxonomy" id="65357"/>
    <lineage>
        <taxon>Eukaryota</taxon>
        <taxon>Sar</taxon>
        <taxon>Stramenopiles</taxon>
        <taxon>Oomycota</taxon>
        <taxon>Peronosporomycetes</taxon>
        <taxon>Albuginales</taxon>
        <taxon>Albuginaceae</taxon>
        <taxon>Albugo</taxon>
    </lineage>
</organism>